<reference evidence="2" key="2">
    <citation type="submission" date="2025-08" db="UniProtKB">
        <authorList>
            <consortium name="Ensembl"/>
        </authorList>
    </citation>
    <scope>IDENTIFICATION</scope>
</reference>
<keyword evidence="3" id="KW-1185">Reference proteome</keyword>
<dbReference type="GO" id="GO:0005524">
    <property type="term" value="F:ATP binding"/>
    <property type="evidence" value="ECO:0007669"/>
    <property type="project" value="InterPro"/>
</dbReference>
<proteinExistence type="predicted"/>
<dbReference type="eggNOG" id="KOG1195">
    <property type="taxonomic scope" value="Eukaryota"/>
</dbReference>
<dbReference type="STRING" id="9646.ENSAMEP00000013679"/>
<evidence type="ECO:0000313" key="3">
    <source>
        <dbReference type="Proteomes" id="UP000008912"/>
    </source>
</evidence>
<dbReference type="CTD" id="55152"/>
<feature type="domain" description="DALR anticodon binding" evidence="1">
    <location>
        <begin position="551"/>
        <end position="691"/>
    </location>
</feature>
<name>G1M2W8_AILME</name>
<dbReference type="InterPro" id="IPR008909">
    <property type="entry name" value="DALR_anticod-bd"/>
</dbReference>
<dbReference type="GO" id="GO:0106217">
    <property type="term" value="P:tRNA C3-cytosine methylation"/>
    <property type="evidence" value="ECO:0007669"/>
    <property type="project" value="Ensembl"/>
</dbReference>
<dbReference type="InterPro" id="IPR009080">
    <property type="entry name" value="tRNAsynth_Ia_anticodon-bd"/>
</dbReference>
<dbReference type="GO" id="GO:0000049">
    <property type="term" value="F:tRNA binding"/>
    <property type="evidence" value="ECO:0007669"/>
    <property type="project" value="Ensembl"/>
</dbReference>
<dbReference type="PANTHER" id="PTHR16043:SF1">
    <property type="entry name" value="DALR ANTICODON-BINDING DOMAIN-CONTAINING PROTEIN 3"/>
    <property type="match status" value="1"/>
</dbReference>
<dbReference type="InterPro" id="IPR037380">
    <property type="entry name" value="DALRD3"/>
</dbReference>
<dbReference type="Ensembl" id="ENSAMET00000014250.2">
    <property type="protein sequence ID" value="ENSAMEP00000013679.2"/>
    <property type="gene ID" value="ENSAMEG00000012976.2"/>
</dbReference>
<protein>
    <submittedName>
        <fullName evidence="2">DALR anticodon binding domain containing 3</fullName>
    </submittedName>
</protein>
<dbReference type="GO" id="GO:0006420">
    <property type="term" value="P:arginyl-tRNA aminoacylation"/>
    <property type="evidence" value="ECO:0007669"/>
    <property type="project" value="InterPro"/>
</dbReference>
<reference evidence="2" key="3">
    <citation type="submission" date="2025-09" db="UniProtKB">
        <authorList>
            <consortium name="Ensembl"/>
        </authorList>
    </citation>
    <scope>IDENTIFICATION</scope>
</reference>
<dbReference type="InParanoid" id="G1M2W8"/>
<dbReference type="Proteomes" id="UP000008912">
    <property type="component" value="Unassembled WGS sequence"/>
</dbReference>
<organism evidence="2 3">
    <name type="scientific">Ailuropoda melanoleuca</name>
    <name type="common">Giant panda</name>
    <dbReference type="NCBI Taxonomy" id="9646"/>
    <lineage>
        <taxon>Eukaryota</taxon>
        <taxon>Metazoa</taxon>
        <taxon>Chordata</taxon>
        <taxon>Craniata</taxon>
        <taxon>Vertebrata</taxon>
        <taxon>Euteleostomi</taxon>
        <taxon>Mammalia</taxon>
        <taxon>Eutheria</taxon>
        <taxon>Laurasiatheria</taxon>
        <taxon>Carnivora</taxon>
        <taxon>Caniformia</taxon>
        <taxon>Ursidae</taxon>
        <taxon>Ailuropoda</taxon>
    </lineage>
</organism>
<dbReference type="OrthoDB" id="9990834at2759"/>
<dbReference type="AlphaFoldDB" id="G1M2W8"/>
<reference evidence="2 3" key="1">
    <citation type="journal article" date="2010" name="Nature">
        <title>The sequence and de novo assembly of the giant panda genome.</title>
        <authorList>
            <person name="Li R."/>
            <person name="Fan W."/>
            <person name="Tian G."/>
            <person name="Zhu H."/>
            <person name="He L."/>
            <person name="Cai J."/>
            <person name="Huang Q."/>
            <person name="Cai Q."/>
            <person name="Li B."/>
            <person name="Bai Y."/>
            <person name="Zhang Z."/>
            <person name="Zhang Y."/>
            <person name="Wang W."/>
            <person name="Li J."/>
            <person name="Wei F."/>
            <person name="Li H."/>
            <person name="Jian M."/>
            <person name="Li J."/>
            <person name="Zhang Z."/>
            <person name="Nielsen R."/>
            <person name="Li D."/>
            <person name="Gu W."/>
            <person name="Yang Z."/>
            <person name="Xuan Z."/>
            <person name="Ryder O.A."/>
            <person name="Leung F.C."/>
            <person name="Zhou Y."/>
            <person name="Cao J."/>
            <person name="Sun X."/>
            <person name="Fu Y."/>
            <person name="Fang X."/>
            <person name="Guo X."/>
            <person name="Wang B."/>
            <person name="Hou R."/>
            <person name="Shen F."/>
            <person name="Mu B."/>
            <person name="Ni P."/>
            <person name="Lin R."/>
            <person name="Qian W."/>
            <person name="Wang G."/>
            <person name="Yu C."/>
            <person name="Nie W."/>
            <person name="Wang J."/>
            <person name="Wu Z."/>
            <person name="Liang H."/>
            <person name="Min J."/>
            <person name="Wu Q."/>
            <person name="Cheng S."/>
            <person name="Ruan J."/>
            <person name="Wang M."/>
            <person name="Shi Z."/>
            <person name="Wen M."/>
            <person name="Liu B."/>
            <person name="Ren X."/>
            <person name="Zheng H."/>
            <person name="Dong D."/>
            <person name="Cook K."/>
            <person name="Shan G."/>
            <person name="Zhang H."/>
            <person name="Kosiol C."/>
            <person name="Xie X."/>
            <person name="Lu Z."/>
            <person name="Zheng H."/>
            <person name="Li Y."/>
            <person name="Steiner C.C."/>
            <person name="Lam T.T."/>
            <person name="Lin S."/>
            <person name="Zhang Q."/>
            <person name="Li G."/>
            <person name="Tian J."/>
            <person name="Gong T."/>
            <person name="Liu H."/>
            <person name="Zhang D."/>
            <person name="Fang L."/>
            <person name="Ye C."/>
            <person name="Zhang J."/>
            <person name="Hu W."/>
            <person name="Xu A."/>
            <person name="Ren Y."/>
            <person name="Zhang G."/>
            <person name="Bruford M.W."/>
            <person name="Li Q."/>
            <person name="Ma L."/>
            <person name="Guo Y."/>
            <person name="An N."/>
            <person name="Hu Y."/>
            <person name="Zheng Y."/>
            <person name="Shi Y."/>
            <person name="Li Z."/>
            <person name="Liu Q."/>
            <person name="Chen Y."/>
            <person name="Zhao J."/>
            <person name="Qu N."/>
            <person name="Zhao S."/>
            <person name="Tian F."/>
            <person name="Wang X."/>
            <person name="Wang H."/>
            <person name="Xu L."/>
            <person name="Liu X."/>
            <person name="Vinar T."/>
            <person name="Wang Y."/>
            <person name="Lam T.W."/>
            <person name="Yiu S.M."/>
            <person name="Liu S."/>
            <person name="Zhang H."/>
            <person name="Li D."/>
            <person name="Huang Y."/>
            <person name="Wang X."/>
            <person name="Yang G."/>
            <person name="Jiang Z."/>
            <person name="Wang J."/>
            <person name="Qin N."/>
            <person name="Li L."/>
            <person name="Li J."/>
            <person name="Bolund L."/>
            <person name="Kristiansen K."/>
            <person name="Wong G.K."/>
            <person name="Olson M."/>
            <person name="Zhang X."/>
            <person name="Li S."/>
            <person name="Yang H."/>
            <person name="Wang J."/>
            <person name="Wang J."/>
        </authorList>
    </citation>
    <scope>NUCLEOTIDE SEQUENCE [LARGE SCALE GENOMIC DNA]</scope>
</reference>
<dbReference type="GO" id="GO:0004814">
    <property type="term" value="F:arginine-tRNA ligase activity"/>
    <property type="evidence" value="ECO:0007669"/>
    <property type="project" value="InterPro"/>
</dbReference>
<dbReference type="Pfam" id="PF05746">
    <property type="entry name" value="DALR_1"/>
    <property type="match status" value="1"/>
</dbReference>
<evidence type="ECO:0000259" key="1">
    <source>
        <dbReference type="SMART" id="SM00836"/>
    </source>
</evidence>
<dbReference type="PANTHER" id="PTHR16043">
    <property type="entry name" value="DALRD3 PROTEIN"/>
    <property type="match status" value="1"/>
</dbReference>
<dbReference type="SUPFAM" id="SSF47323">
    <property type="entry name" value="Anticodon-binding domain of a subclass of class I aminoacyl-tRNA synthetases"/>
    <property type="match status" value="1"/>
</dbReference>
<dbReference type="RefSeq" id="XP_002920603.4">
    <property type="nucleotide sequence ID" value="XM_002920557.4"/>
</dbReference>
<evidence type="ECO:0000313" key="2">
    <source>
        <dbReference type="Ensembl" id="ENSAMEP00000013679.2"/>
    </source>
</evidence>
<sequence>MGFFLGVCENAFNVSCPIPLIIHLELLTFDQVSNVGNETLSQIGKISMRETVGSGPHPVARILSLAANAGDDDGTLGLRRTSRCRCRAGQEGHAEGVLGLKVESARHGSLWRTCPLRDLHRIRSPASRGSRKFDLLAFCFRFLWLLPVAMATGRLGVGETLGALNTALGPGDPVWFKETRARHLRARDFLAPRPALQARFRDGQVPERVVRAVAGLQGPGVAPVLRCAPTPAGLALQLQRPAVFERVLGAVAAYAAPAAPATLGLRVVLHCPALRGALGALRLSQLRAVLVADHLARALRAHGASVRLVPAVRDPHMPTFLQQLCVDWPSASQRPNIEALRNLALAVLSPARDGGALPPGVLGTVCLKEVMQERGRAAGYDPNLDKCLVTEDLLSVLAELQEAGRHWPGDGPAGLAAAPEADADSCMVVHVVSCEEEFQQQKLDLLWWKLDVQAPLTQKHLVCGPVKAAGAPGTLTAPEYYDLRHAQVCKASALKHGRELAGDPAWTEVFNVLSVATIKFEMLSTAPQNQLLLALADSSISTKGTKSGTFVMYNCARLATLFDGYEHSMEQGLYPTFPPVSSLDFSLLQDEGEWLLLFNGVLPFPDLLSQTAALACAAPGLHVTARTEMMCKFLVQLSMDFSSYYNRVHILGEPRPHLFGQMFVRLQLLRAVREVLHAGLATLGLPPLNHI</sequence>
<accession>G1M2W8</accession>
<dbReference type="GeneID" id="100479838"/>
<dbReference type="GeneTree" id="ENSGT00390000014621"/>
<dbReference type="HOGENOM" id="CLU_041286_1_1_1"/>
<dbReference type="SMART" id="SM00836">
    <property type="entry name" value="DALR_1"/>
    <property type="match status" value="1"/>
</dbReference>
<dbReference type="Gene3D" id="1.10.730.10">
    <property type="entry name" value="Isoleucyl-tRNA Synthetase, Domain 1"/>
    <property type="match status" value="1"/>
</dbReference>
<gene>
    <name evidence="2" type="primary">DALRD3</name>
</gene>
<dbReference type="KEGG" id="aml:100479838"/>